<gene>
    <name evidence="8" type="ORF">E7027_01455</name>
</gene>
<organism evidence="8 9">
    <name type="scientific">Candidatus Avelusimicrobium gallicola</name>
    <dbReference type="NCBI Taxonomy" id="2562704"/>
    <lineage>
        <taxon>Bacteria</taxon>
        <taxon>Pseudomonadati</taxon>
        <taxon>Elusimicrobiota</taxon>
        <taxon>Elusimicrobia</taxon>
        <taxon>Elusimicrobiales</taxon>
        <taxon>Elusimicrobiaceae</taxon>
        <taxon>Candidatus Avelusimicrobium</taxon>
    </lineage>
</organism>
<feature type="transmembrane region" description="Helical" evidence="7">
    <location>
        <begin position="74"/>
        <end position="99"/>
    </location>
</feature>
<feature type="transmembrane region" description="Helical" evidence="7">
    <location>
        <begin position="111"/>
        <end position="128"/>
    </location>
</feature>
<dbReference type="GO" id="GO:0015109">
    <property type="term" value="F:chromate transmembrane transporter activity"/>
    <property type="evidence" value="ECO:0007669"/>
    <property type="project" value="InterPro"/>
</dbReference>
<dbReference type="InterPro" id="IPR052518">
    <property type="entry name" value="CHR_Transporter"/>
</dbReference>
<evidence type="ECO:0000256" key="7">
    <source>
        <dbReference type="SAM" id="Phobius"/>
    </source>
</evidence>
<proteinExistence type="inferred from homology"/>
<dbReference type="Proteomes" id="UP000725649">
    <property type="component" value="Unassembled WGS sequence"/>
</dbReference>
<evidence type="ECO:0000313" key="8">
    <source>
        <dbReference type="EMBL" id="MBE6420802.1"/>
    </source>
</evidence>
<dbReference type="AlphaFoldDB" id="A0A928DN41"/>
<comment type="subcellular location">
    <subcellularLocation>
        <location evidence="1">Cell membrane</location>
        <topology evidence="1">Multi-pass membrane protein</topology>
    </subcellularLocation>
</comment>
<reference evidence="8" key="1">
    <citation type="submission" date="2019-04" db="EMBL/GenBank/DDBJ databases">
        <title>Evolution of Biomass-Degrading Anaerobic Consortia Revealed by Metagenomics.</title>
        <authorList>
            <person name="Peng X."/>
        </authorList>
    </citation>
    <scope>NUCLEOTIDE SEQUENCE</scope>
    <source>
        <strain evidence="8">SIG66</strain>
    </source>
</reference>
<keyword evidence="3" id="KW-1003">Cell membrane</keyword>
<evidence type="ECO:0000256" key="2">
    <source>
        <dbReference type="ARBA" id="ARBA00005262"/>
    </source>
</evidence>
<evidence type="ECO:0000256" key="4">
    <source>
        <dbReference type="ARBA" id="ARBA00022692"/>
    </source>
</evidence>
<feature type="transmembrane region" description="Helical" evidence="7">
    <location>
        <begin position="6"/>
        <end position="26"/>
    </location>
</feature>
<feature type="transmembrane region" description="Helical" evidence="7">
    <location>
        <begin position="140"/>
        <end position="173"/>
    </location>
</feature>
<accession>A0A928DN41</accession>
<dbReference type="PANTHER" id="PTHR43663">
    <property type="entry name" value="CHROMATE TRANSPORT PROTEIN-RELATED"/>
    <property type="match status" value="1"/>
</dbReference>
<keyword evidence="6 7" id="KW-0472">Membrane</keyword>
<feature type="transmembrane region" description="Helical" evidence="7">
    <location>
        <begin position="46"/>
        <end position="68"/>
    </location>
</feature>
<evidence type="ECO:0000313" key="9">
    <source>
        <dbReference type="Proteomes" id="UP000725649"/>
    </source>
</evidence>
<protein>
    <submittedName>
        <fullName evidence="8">Chromate transporter</fullName>
    </submittedName>
</protein>
<evidence type="ECO:0000256" key="5">
    <source>
        <dbReference type="ARBA" id="ARBA00022989"/>
    </source>
</evidence>
<name>A0A928DN41_9BACT</name>
<evidence type="ECO:0000256" key="1">
    <source>
        <dbReference type="ARBA" id="ARBA00004651"/>
    </source>
</evidence>
<evidence type="ECO:0000256" key="3">
    <source>
        <dbReference type="ARBA" id="ARBA00022475"/>
    </source>
</evidence>
<dbReference type="PANTHER" id="PTHR43663:SF2">
    <property type="entry name" value="CHROMATE TRANSPORT PROTEIN-RELATED"/>
    <property type="match status" value="1"/>
</dbReference>
<sequence>MKALLNLFISFAKIGLFTLGGGYAMLPLMEQELVDKQHLFERKDFLDMVAVAQAAPGVMAVNLSILAGHKTKGFWGAFFAALGAAFPSFVIILLIAVFFRKFAENTYVQRVFMGLRPAVVALIAVPVFNLAKTAGVNCKTVWACVACALAVWLMKISPVYIVLVMGLGGYLFTRKQEVK</sequence>
<keyword evidence="4 7" id="KW-0812">Transmembrane</keyword>
<comment type="similarity">
    <text evidence="2">Belongs to the chromate ion transporter (CHR) (TC 2.A.51) family.</text>
</comment>
<dbReference type="Pfam" id="PF02417">
    <property type="entry name" value="Chromate_transp"/>
    <property type="match status" value="1"/>
</dbReference>
<evidence type="ECO:0000256" key="6">
    <source>
        <dbReference type="ARBA" id="ARBA00023136"/>
    </source>
</evidence>
<keyword evidence="5 7" id="KW-1133">Transmembrane helix</keyword>
<dbReference type="InterPro" id="IPR003370">
    <property type="entry name" value="Chromate_transpt"/>
</dbReference>
<dbReference type="GO" id="GO:0005886">
    <property type="term" value="C:plasma membrane"/>
    <property type="evidence" value="ECO:0007669"/>
    <property type="project" value="UniProtKB-SubCell"/>
</dbReference>
<dbReference type="EMBL" id="SUVG01000002">
    <property type="protein sequence ID" value="MBE6420802.1"/>
    <property type="molecule type" value="Genomic_DNA"/>
</dbReference>
<comment type="caution">
    <text evidence="8">The sequence shown here is derived from an EMBL/GenBank/DDBJ whole genome shotgun (WGS) entry which is preliminary data.</text>
</comment>